<dbReference type="Pfam" id="PF13912">
    <property type="entry name" value="zf-C2H2_6"/>
    <property type="match status" value="1"/>
</dbReference>
<dbReference type="GO" id="GO:0005634">
    <property type="term" value="C:nucleus"/>
    <property type="evidence" value="ECO:0007669"/>
    <property type="project" value="UniProtKB-SubCell"/>
</dbReference>
<keyword evidence="10" id="KW-1185">Reference proteome</keyword>
<keyword evidence="2" id="KW-0479">Metal-binding</keyword>
<dbReference type="GO" id="GO:0009788">
    <property type="term" value="P:negative regulation of abscisic acid-activated signaling pathway"/>
    <property type="evidence" value="ECO:0007669"/>
    <property type="project" value="InterPro"/>
</dbReference>
<dbReference type="InterPro" id="IPR013087">
    <property type="entry name" value="Znf_C2H2_type"/>
</dbReference>
<accession>A0AAE0EHI7</accession>
<gene>
    <name evidence="9" type="ORF">Dsin_000549</name>
</gene>
<dbReference type="PROSITE" id="PS50157">
    <property type="entry name" value="ZINC_FINGER_C2H2_2"/>
    <property type="match status" value="1"/>
</dbReference>
<name>A0AAE0EHI7_9ROSI</name>
<dbReference type="InterPro" id="IPR044246">
    <property type="entry name" value="ZFP3-like"/>
</dbReference>
<dbReference type="PANTHER" id="PTHR47287:SF9">
    <property type="entry name" value="ZINC FINGER PROTEIN 4-LIKE"/>
    <property type="match status" value="1"/>
</dbReference>
<evidence type="ECO:0000313" key="10">
    <source>
        <dbReference type="Proteomes" id="UP001281410"/>
    </source>
</evidence>
<dbReference type="Gene3D" id="3.30.160.60">
    <property type="entry name" value="Classic Zinc Finger"/>
    <property type="match status" value="1"/>
</dbReference>
<keyword evidence="5" id="KW-0539">Nucleus</keyword>
<dbReference type="InterPro" id="IPR036236">
    <property type="entry name" value="Znf_C2H2_sf"/>
</dbReference>
<evidence type="ECO:0000256" key="1">
    <source>
        <dbReference type="ARBA" id="ARBA00004123"/>
    </source>
</evidence>
<dbReference type="EMBL" id="JANJYJ010000001">
    <property type="protein sequence ID" value="KAK3228668.1"/>
    <property type="molecule type" value="Genomic_DNA"/>
</dbReference>
<feature type="region of interest" description="Disordered" evidence="7">
    <location>
        <begin position="363"/>
        <end position="399"/>
    </location>
</feature>
<evidence type="ECO:0000256" key="6">
    <source>
        <dbReference type="PROSITE-ProRule" id="PRU00042"/>
    </source>
</evidence>
<evidence type="ECO:0000256" key="2">
    <source>
        <dbReference type="ARBA" id="ARBA00022723"/>
    </source>
</evidence>
<evidence type="ECO:0000313" key="9">
    <source>
        <dbReference type="EMBL" id="KAK3228668.1"/>
    </source>
</evidence>
<dbReference type="AlphaFoldDB" id="A0AAE0EHI7"/>
<feature type="compositionally biased region" description="Low complexity" evidence="7">
    <location>
        <begin position="33"/>
        <end position="42"/>
    </location>
</feature>
<dbReference type="PROSITE" id="PS00028">
    <property type="entry name" value="ZINC_FINGER_C2H2_1"/>
    <property type="match status" value="1"/>
</dbReference>
<proteinExistence type="predicted"/>
<feature type="compositionally biased region" description="Polar residues" evidence="7">
    <location>
        <begin position="52"/>
        <end position="67"/>
    </location>
</feature>
<dbReference type="SUPFAM" id="SSF57667">
    <property type="entry name" value="beta-beta-alpha zinc fingers"/>
    <property type="match status" value="1"/>
</dbReference>
<protein>
    <recommendedName>
        <fullName evidence="8">C2H2-type domain-containing protein</fullName>
    </recommendedName>
</protein>
<reference evidence="9" key="1">
    <citation type="journal article" date="2023" name="Plant J.">
        <title>Genome sequences and population genomics provide insights into the demographic history, inbreeding, and mutation load of two 'living fossil' tree species of Dipteronia.</title>
        <authorList>
            <person name="Feng Y."/>
            <person name="Comes H.P."/>
            <person name="Chen J."/>
            <person name="Zhu S."/>
            <person name="Lu R."/>
            <person name="Zhang X."/>
            <person name="Li P."/>
            <person name="Qiu J."/>
            <person name="Olsen K.M."/>
            <person name="Qiu Y."/>
        </authorList>
    </citation>
    <scope>NUCLEOTIDE SEQUENCE</scope>
    <source>
        <strain evidence="9">NBL</strain>
    </source>
</reference>
<dbReference type="Proteomes" id="UP001281410">
    <property type="component" value="Unassembled WGS sequence"/>
</dbReference>
<comment type="subcellular location">
    <subcellularLocation>
        <location evidence="1">Nucleus</location>
    </subcellularLocation>
</comment>
<feature type="compositionally biased region" description="Basic and acidic residues" evidence="7">
    <location>
        <begin position="390"/>
        <end position="399"/>
    </location>
</feature>
<evidence type="ECO:0000256" key="4">
    <source>
        <dbReference type="ARBA" id="ARBA00022833"/>
    </source>
</evidence>
<evidence type="ECO:0000259" key="8">
    <source>
        <dbReference type="PROSITE" id="PS50157"/>
    </source>
</evidence>
<feature type="domain" description="C2H2-type" evidence="8">
    <location>
        <begin position="150"/>
        <end position="177"/>
    </location>
</feature>
<keyword evidence="3 6" id="KW-0863">Zinc-finger</keyword>
<evidence type="ECO:0000256" key="3">
    <source>
        <dbReference type="ARBA" id="ARBA00022771"/>
    </source>
</evidence>
<organism evidence="9 10">
    <name type="scientific">Dipteronia sinensis</name>
    <dbReference type="NCBI Taxonomy" id="43782"/>
    <lineage>
        <taxon>Eukaryota</taxon>
        <taxon>Viridiplantae</taxon>
        <taxon>Streptophyta</taxon>
        <taxon>Embryophyta</taxon>
        <taxon>Tracheophyta</taxon>
        <taxon>Spermatophyta</taxon>
        <taxon>Magnoliopsida</taxon>
        <taxon>eudicotyledons</taxon>
        <taxon>Gunneridae</taxon>
        <taxon>Pentapetalae</taxon>
        <taxon>rosids</taxon>
        <taxon>malvids</taxon>
        <taxon>Sapindales</taxon>
        <taxon>Sapindaceae</taxon>
        <taxon>Hippocastanoideae</taxon>
        <taxon>Acereae</taxon>
        <taxon>Dipteronia</taxon>
    </lineage>
</organism>
<feature type="region of interest" description="Disordered" evidence="7">
    <location>
        <begin position="1"/>
        <end position="74"/>
    </location>
</feature>
<comment type="caution">
    <text evidence="9">The sequence shown here is derived from an EMBL/GenBank/DDBJ whole genome shotgun (WGS) entry which is preliminary data.</text>
</comment>
<sequence length="399" mass="42487">MEPKSSNASSASAASSSSHDEATLFMEGGGGSNSSASIANNNMKMKGVAKGSDSNPEPQQPKMDSTSAANANNNNNNMKIMKRVAKDSDQPQQQHQQQTKTDLMVYNQVAVASDGAGMEFKFVNHNNINPYQLSNEMKNILHYNNVRETFSCKFCQKEFSTLQALGGHQNAHKQERSLAKKRNAMELGEFGPSSFSSFYPDYNNNPDYSPYPNYYSSALCSSSSFNIRSPLGVKMDSMMIHKPSTYPTWHLPGYRFGAGATGLGHGPPGVGLGGVAGGSAGRASLYLGSVGGSAAGGGQWYRQGMENPPRQPSNNGFQYFNGGFANPSSFSILQGNAAAAAPPPGSSANVLIDNNPHVGGGVNYLRLGRRSGGPPRPNPANLANDEDEDAPRLDLTLRL</sequence>
<feature type="compositionally biased region" description="Low complexity" evidence="7">
    <location>
        <begin position="1"/>
        <end position="17"/>
    </location>
</feature>
<evidence type="ECO:0000256" key="7">
    <source>
        <dbReference type="SAM" id="MobiDB-lite"/>
    </source>
</evidence>
<dbReference type="GO" id="GO:0008270">
    <property type="term" value="F:zinc ion binding"/>
    <property type="evidence" value="ECO:0007669"/>
    <property type="project" value="UniProtKB-KW"/>
</dbReference>
<evidence type="ECO:0000256" key="5">
    <source>
        <dbReference type="ARBA" id="ARBA00023242"/>
    </source>
</evidence>
<keyword evidence="4" id="KW-0862">Zinc</keyword>
<dbReference type="PANTHER" id="PTHR47287">
    <property type="entry name" value="C2H2 AND C2HC ZINC FINGERS SUPERFAMILY PROTEIN"/>
    <property type="match status" value="1"/>
</dbReference>